<organism evidence="1 2">
    <name type="scientific">Euplotes crassus</name>
    <dbReference type="NCBI Taxonomy" id="5936"/>
    <lineage>
        <taxon>Eukaryota</taxon>
        <taxon>Sar</taxon>
        <taxon>Alveolata</taxon>
        <taxon>Ciliophora</taxon>
        <taxon>Intramacronucleata</taxon>
        <taxon>Spirotrichea</taxon>
        <taxon>Hypotrichia</taxon>
        <taxon>Euplotida</taxon>
        <taxon>Euplotidae</taxon>
        <taxon>Moneuplotes</taxon>
    </lineage>
</organism>
<dbReference type="Proteomes" id="UP001295684">
    <property type="component" value="Unassembled WGS sequence"/>
</dbReference>
<accession>A0AAD1YAU7</accession>
<evidence type="ECO:0000313" key="1">
    <source>
        <dbReference type="EMBL" id="CAI2387747.1"/>
    </source>
</evidence>
<comment type="caution">
    <text evidence="1">The sequence shown here is derived from an EMBL/GenBank/DDBJ whole genome shotgun (WGS) entry which is preliminary data.</text>
</comment>
<name>A0AAD1YAU7_EUPCR</name>
<gene>
    <name evidence="1" type="ORF">ECRASSUSDP1_LOCUS29381</name>
</gene>
<dbReference type="AlphaFoldDB" id="A0AAD1YAU7"/>
<evidence type="ECO:0000313" key="2">
    <source>
        <dbReference type="Proteomes" id="UP001295684"/>
    </source>
</evidence>
<reference evidence="1" key="1">
    <citation type="submission" date="2023-07" db="EMBL/GenBank/DDBJ databases">
        <authorList>
            <consortium name="AG Swart"/>
            <person name="Singh M."/>
            <person name="Singh A."/>
            <person name="Seah K."/>
            <person name="Emmerich C."/>
        </authorList>
    </citation>
    <scope>NUCLEOTIDE SEQUENCE</scope>
    <source>
        <strain evidence="1">DP1</strain>
    </source>
</reference>
<protein>
    <submittedName>
        <fullName evidence="1">Uncharacterized protein</fullName>
    </submittedName>
</protein>
<proteinExistence type="predicted"/>
<keyword evidence="2" id="KW-1185">Reference proteome</keyword>
<sequence>MDIHSLIKSPCEPKDIWATKLYDLGEDAKESVPQIPKTTKQFVNTLRTNKGKPIVGDFKSSSKQRVCTEPICIPPRFRETCQDCSEQLIELKSRDITTLKDYKPKTYNKKAIGKLTKLRLKAQKSEFLRKLPSDEILKSMID</sequence>
<dbReference type="EMBL" id="CAMPGE010030236">
    <property type="protein sequence ID" value="CAI2387747.1"/>
    <property type="molecule type" value="Genomic_DNA"/>
</dbReference>